<evidence type="ECO:0000313" key="11">
    <source>
        <dbReference type="EMBL" id="PRP81102.1"/>
    </source>
</evidence>
<reference evidence="11 12" key="1">
    <citation type="journal article" date="2018" name="Genome Biol. Evol.">
        <title>Multiple Roots of Fruiting Body Formation in Amoebozoa.</title>
        <authorList>
            <person name="Hillmann F."/>
            <person name="Forbes G."/>
            <person name="Novohradska S."/>
            <person name="Ferling I."/>
            <person name="Riege K."/>
            <person name="Groth M."/>
            <person name="Westermann M."/>
            <person name="Marz M."/>
            <person name="Spaller T."/>
            <person name="Winckler T."/>
            <person name="Schaap P."/>
            <person name="Glockner G."/>
        </authorList>
    </citation>
    <scope>NUCLEOTIDE SEQUENCE [LARGE SCALE GENOMIC DNA]</scope>
    <source>
        <strain evidence="11 12">Jena</strain>
    </source>
</reference>
<protein>
    <recommendedName>
        <fullName evidence="3">NAD(P)H-hydrate epimerase</fullName>
        <ecNumber evidence="3">5.1.99.6</ecNumber>
    </recommendedName>
</protein>
<comment type="catalytic activity">
    <reaction evidence="2">
        <text>(6R)-NADPHX = (6S)-NADPHX</text>
        <dbReference type="Rhea" id="RHEA:32227"/>
        <dbReference type="ChEBI" id="CHEBI:64076"/>
        <dbReference type="ChEBI" id="CHEBI:64077"/>
        <dbReference type="EC" id="5.1.99.6"/>
    </reaction>
</comment>
<keyword evidence="12" id="KW-1185">Reference proteome</keyword>
<evidence type="ECO:0000256" key="4">
    <source>
        <dbReference type="ARBA" id="ARBA00022723"/>
    </source>
</evidence>
<dbReference type="EC" id="5.1.99.6" evidence="3"/>
<dbReference type="InterPro" id="IPR036652">
    <property type="entry name" value="YjeF_N_dom_sf"/>
</dbReference>
<evidence type="ECO:0000256" key="6">
    <source>
        <dbReference type="ARBA" id="ARBA00022857"/>
    </source>
</evidence>
<dbReference type="GO" id="GO:0052856">
    <property type="term" value="F:NAD(P)HX epimerase activity"/>
    <property type="evidence" value="ECO:0007669"/>
    <property type="project" value="UniProtKB-EC"/>
</dbReference>
<dbReference type="GO" id="GO:0000166">
    <property type="term" value="F:nucleotide binding"/>
    <property type="evidence" value="ECO:0007669"/>
    <property type="project" value="UniProtKB-KW"/>
</dbReference>
<dbReference type="InParanoid" id="A0A2P6NAX1"/>
<dbReference type="GO" id="GO:0005739">
    <property type="term" value="C:mitochondrion"/>
    <property type="evidence" value="ECO:0007669"/>
    <property type="project" value="TreeGrafter"/>
</dbReference>
<dbReference type="InterPro" id="IPR032976">
    <property type="entry name" value="YJEFN_prot_NAXE-like"/>
</dbReference>
<dbReference type="STRING" id="1890364.A0A2P6NAX1"/>
<accession>A0A2P6NAX1</accession>
<evidence type="ECO:0000256" key="9">
    <source>
        <dbReference type="ARBA" id="ARBA00023235"/>
    </source>
</evidence>
<dbReference type="PROSITE" id="PS51385">
    <property type="entry name" value="YJEF_N"/>
    <property type="match status" value="1"/>
</dbReference>
<dbReference type="Proteomes" id="UP000241769">
    <property type="component" value="Unassembled WGS sequence"/>
</dbReference>
<evidence type="ECO:0000256" key="3">
    <source>
        <dbReference type="ARBA" id="ARBA00012228"/>
    </source>
</evidence>
<keyword evidence="7" id="KW-0630">Potassium</keyword>
<dbReference type="EMBL" id="MDYQ01000130">
    <property type="protein sequence ID" value="PRP81102.1"/>
    <property type="molecule type" value="Genomic_DNA"/>
</dbReference>
<dbReference type="InterPro" id="IPR004443">
    <property type="entry name" value="YjeF_N_dom"/>
</dbReference>
<keyword evidence="8" id="KW-0520">NAD</keyword>
<comment type="caution">
    <text evidence="11">The sequence shown here is derived from an EMBL/GenBank/DDBJ whole genome shotgun (WGS) entry which is preliminary data.</text>
</comment>
<dbReference type="AlphaFoldDB" id="A0A2P6NAX1"/>
<evidence type="ECO:0000256" key="5">
    <source>
        <dbReference type="ARBA" id="ARBA00022741"/>
    </source>
</evidence>
<evidence type="ECO:0000259" key="10">
    <source>
        <dbReference type="PROSITE" id="PS51385"/>
    </source>
</evidence>
<keyword evidence="11" id="KW-0449">Lipoprotein</keyword>
<dbReference type="OrthoDB" id="10064708at2759"/>
<feature type="domain" description="YjeF N-terminal" evidence="10">
    <location>
        <begin position="1"/>
        <end position="123"/>
    </location>
</feature>
<gene>
    <name evidence="11" type="ORF">PROFUN_11216</name>
</gene>
<dbReference type="Gene3D" id="3.40.50.10260">
    <property type="entry name" value="YjeF N-terminal domain"/>
    <property type="match status" value="1"/>
</dbReference>
<sequence length="135" mass="14863">GLVTQCKSLDIPFLEENPSVEDLDGKYDVILDAIFGFSFSGEVRAPFDKVIENLKKTKTSIASVDIPSGWDVEKGNTIGSFEPQLLISLTAPKICARQITSARHFVGGRFVPKSLADRYELNLPPYPSTDQCVEL</sequence>
<dbReference type="PANTHER" id="PTHR13232">
    <property type="entry name" value="NAD(P)H-HYDRATE EPIMERASE"/>
    <property type="match status" value="1"/>
</dbReference>
<evidence type="ECO:0000256" key="1">
    <source>
        <dbReference type="ARBA" id="ARBA00000013"/>
    </source>
</evidence>
<organism evidence="11 12">
    <name type="scientific">Planoprotostelium fungivorum</name>
    <dbReference type="NCBI Taxonomy" id="1890364"/>
    <lineage>
        <taxon>Eukaryota</taxon>
        <taxon>Amoebozoa</taxon>
        <taxon>Evosea</taxon>
        <taxon>Variosea</taxon>
        <taxon>Cavosteliida</taxon>
        <taxon>Cavosteliaceae</taxon>
        <taxon>Planoprotostelium</taxon>
    </lineage>
</organism>
<name>A0A2P6NAX1_9EUKA</name>
<feature type="non-terminal residue" evidence="11">
    <location>
        <position position="1"/>
    </location>
</feature>
<keyword evidence="5" id="KW-0547">Nucleotide-binding</keyword>
<proteinExistence type="predicted"/>
<keyword evidence="9" id="KW-0413">Isomerase</keyword>
<evidence type="ECO:0000256" key="8">
    <source>
        <dbReference type="ARBA" id="ARBA00023027"/>
    </source>
</evidence>
<evidence type="ECO:0000256" key="7">
    <source>
        <dbReference type="ARBA" id="ARBA00022958"/>
    </source>
</evidence>
<keyword evidence="6" id="KW-0521">NADP</keyword>
<dbReference type="Pfam" id="PF03853">
    <property type="entry name" value="YjeF_N"/>
    <property type="match status" value="1"/>
</dbReference>
<dbReference type="SUPFAM" id="SSF64153">
    <property type="entry name" value="YjeF N-terminal domain-like"/>
    <property type="match status" value="1"/>
</dbReference>
<keyword evidence="4" id="KW-0479">Metal-binding</keyword>
<evidence type="ECO:0000256" key="2">
    <source>
        <dbReference type="ARBA" id="ARBA00000909"/>
    </source>
</evidence>
<comment type="catalytic activity">
    <reaction evidence="1">
        <text>(6R)-NADHX = (6S)-NADHX</text>
        <dbReference type="Rhea" id="RHEA:32215"/>
        <dbReference type="ChEBI" id="CHEBI:64074"/>
        <dbReference type="ChEBI" id="CHEBI:64075"/>
        <dbReference type="EC" id="5.1.99.6"/>
    </reaction>
</comment>
<dbReference type="PANTHER" id="PTHR13232:SF10">
    <property type="entry name" value="NAD(P)H-HYDRATE EPIMERASE"/>
    <property type="match status" value="1"/>
</dbReference>
<evidence type="ECO:0000313" key="12">
    <source>
        <dbReference type="Proteomes" id="UP000241769"/>
    </source>
</evidence>
<dbReference type="FunCoup" id="A0A2P6NAX1">
    <property type="interactions" value="391"/>
</dbReference>
<dbReference type="GO" id="GO:0046872">
    <property type="term" value="F:metal ion binding"/>
    <property type="evidence" value="ECO:0007669"/>
    <property type="project" value="UniProtKB-KW"/>
</dbReference>